<comment type="similarity">
    <text evidence="2">Belongs to the DNA polymerase type-C family. DnaE subfamily.</text>
</comment>
<evidence type="ECO:0000256" key="12">
    <source>
        <dbReference type="ARBA" id="ARBA00049244"/>
    </source>
</evidence>
<evidence type="ECO:0000256" key="7">
    <source>
        <dbReference type="ARBA" id="ARBA00022695"/>
    </source>
</evidence>
<gene>
    <name evidence="14" type="primary">dnaE</name>
    <name evidence="14" type="ORF">F3168_08765</name>
</gene>
<comment type="function">
    <text evidence="10">DNA polymerase III is a complex, multichain enzyme responsible for most of the replicative synthesis in bacteria. This DNA polymerase also exhibits 3' to 5' exonuclease activity. The alpha chain is the DNA polymerase.</text>
</comment>
<dbReference type="SMART" id="SM00481">
    <property type="entry name" value="POLIIIAc"/>
    <property type="match status" value="1"/>
</dbReference>
<dbReference type="Pfam" id="PF17657">
    <property type="entry name" value="DNA_pol3_finger"/>
    <property type="match status" value="1"/>
</dbReference>
<dbReference type="PANTHER" id="PTHR32294">
    <property type="entry name" value="DNA POLYMERASE III SUBUNIT ALPHA"/>
    <property type="match status" value="1"/>
</dbReference>
<evidence type="ECO:0000313" key="14">
    <source>
        <dbReference type="EMBL" id="MQT17353.1"/>
    </source>
</evidence>
<dbReference type="GO" id="GO:0003887">
    <property type="term" value="F:DNA-directed DNA polymerase activity"/>
    <property type="evidence" value="ECO:0007669"/>
    <property type="project" value="UniProtKB-KW"/>
</dbReference>
<dbReference type="GO" id="GO:0006260">
    <property type="term" value="P:DNA replication"/>
    <property type="evidence" value="ECO:0007669"/>
    <property type="project" value="UniProtKB-KW"/>
</dbReference>
<keyword evidence="8" id="KW-0235">DNA replication</keyword>
<dbReference type="Gene3D" id="1.10.150.870">
    <property type="match status" value="1"/>
</dbReference>
<evidence type="ECO:0000259" key="13">
    <source>
        <dbReference type="SMART" id="SM00481"/>
    </source>
</evidence>
<accession>A0A7C9GPZ6</accession>
<keyword evidence="5" id="KW-0963">Cytoplasm</keyword>
<dbReference type="InterPro" id="IPR041931">
    <property type="entry name" value="DNA_pol3_alpha_thumb_dom"/>
</dbReference>
<dbReference type="InterPro" id="IPR004013">
    <property type="entry name" value="PHP_dom"/>
</dbReference>
<dbReference type="OrthoDB" id="9803237at2"/>
<protein>
    <recommendedName>
        <fullName evidence="4">DNA polymerase III subunit alpha</fullName>
        <ecNumber evidence="3">2.7.7.7</ecNumber>
    </recommendedName>
</protein>
<keyword evidence="9" id="KW-0239">DNA-directed DNA polymerase</keyword>
<dbReference type="GO" id="GO:0008408">
    <property type="term" value="F:3'-5' exonuclease activity"/>
    <property type="evidence" value="ECO:0007669"/>
    <property type="project" value="InterPro"/>
</dbReference>
<dbReference type="Pfam" id="PF07733">
    <property type="entry name" value="DNA_pol3_alpha"/>
    <property type="match status" value="1"/>
</dbReference>
<dbReference type="Gene3D" id="3.20.20.140">
    <property type="entry name" value="Metal-dependent hydrolases"/>
    <property type="match status" value="1"/>
</dbReference>
<dbReference type="AlphaFoldDB" id="A0A7C9GPZ6"/>
<evidence type="ECO:0000256" key="4">
    <source>
        <dbReference type="ARBA" id="ARBA00019114"/>
    </source>
</evidence>
<keyword evidence="15" id="KW-1185">Reference proteome</keyword>
<evidence type="ECO:0000256" key="5">
    <source>
        <dbReference type="ARBA" id="ARBA00022490"/>
    </source>
</evidence>
<dbReference type="CDD" id="cd04485">
    <property type="entry name" value="DnaE_OBF"/>
    <property type="match status" value="1"/>
</dbReference>
<comment type="subunit">
    <text evidence="11">DNA polymerase III contains a core (composed of alpha, epsilon and theta chains) that associates with a tau subunit. This core dimerizes to form the POLIII' complex. PolIII' associates with the gamma complex (composed of gamma, delta, delta', psi and chi chains) and with the beta chain to form the complete DNA polymerase III complex.</text>
</comment>
<reference evidence="14 15" key="1">
    <citation type="submission" date="2019-09" db="EMBL/GenBank/DDBJ databases">
        <title>Polymorphobacter sp. isolated from a lake in China.</title>
        <authorList>
            <person name="Liu Z."/>
        </authorList>
    </citation>
    <scope>NUCLEOTIDE SEQUENCE [LARGE SCALE GENOMIC DNA]</scope>
    <source>
        <strain evidence="14 15">D40P</strain>
    </source>
</reference>
<comment type="catalytic activity">
    <reaction evidence="12">
        <text>DNA(n) + a 2'-deoxyribonucleoside 5'-triphosphate = DNA(n+1) + diphosphate</text>
        <dbReference type="Rhea" id="RHEA:22508"/>
        <dbReference type="Rhea" id="RHEA-COMP:17339"/>
        <dbReference type="Rhea" id="RHEA-COMP:17340"/>
        <dbReference type="ChEBI" id="CHEBI:33019"/>
        <dbReference type="ChEBI" id="CHEBI:61560"/>
        <dbReference type="ChEBI" id="CHEBI:173112"/>
        <dbReference type="EC" id="2.7.7.7"/>
    </reaction>
</comment>
<evidence type="ECO:0000256" key="8">
    <source>
        <dbReference type="ARBA" id="ARBA00022705"/>
    </source>
</evidence>
<dbReference type="GO" id="GO:0005737">
    <property type="term" value="C:cytoplasm"/>
    <property type="evidence" value="ECO:0007669"/>
    <property type="project" value="UniProtKB-SubCell"/>
</dbReference>
<dbReference type="CDD" id="cd07433">
    <property type="entry name" value="PHP_PolIIIA_DnaE1"/>
    <property type="match status" value="1"/>
</dbReference>
<evidence type="ECO:0000256" key="3">
    <source>
        <dbReference type="ARBA" id="ARBA00012417"/>
    </source>
</evidence>
<comment type="subcellular location">
    <subcellularLocation>
        <location evidence="1">Cytoplasm</location>
    </subcellularLocation>
</comment>
<dbReference type="InterPro" id="IPR003141">
    <property type="entry name" value="Pol/His_phosphatase_N"/>
</dbReference>
<evidence type="ECO:0000256" key="9">
    <source>
        <dbReference type="ARBA" id="ARBA00022932"/>
    </source>
</evidence>
<evidence type="ECO:0000256" key="10">
    <source>
        <dbReference type="ARBA" id="ARBA00025611"/>
    </source>
</evidence>
<dbReference type="InterPro" id="IPR011708">
    <property type="entry name" value="DNA_pol3_alpha_NTPase_dom"/>
</dbReference>
<feature type="domain" description="Polymerase/histidinol phosphatase N-terminal" evidence="13">
    <location>
        <begin position="11"/>
        <end position="78"/>
    </location>
</feature>
<proteinExistence type="inferred from homology"/>
<comment type="caution">
    <text evidence="14">The sequence shown here is derived from an EMBL/GenBank/DDBJ whole genome shotgun (WGS) entry which is preliminary data.</text>
</comment>
<evidence type="ECO:0000256" key="11">
    <source>
        <dbReference type="ARBA" id="ARBA00026073"/>
    </source>
</evidence>
<dbReference type="NCBIfam" id="TIGR00594">
    <property type="entry name" value="polc"/>
    <property type="match status" value="1"/>
</dbReference>
<sequence>MPSTSAHSGFVHLRLQSAYSMLEGAIQPDDLAKACRRGLFPAAGLADRGNMFAAMDFSAAAKDAGVQPVIGAMVPVERPGTRTALTRPVHDWLVLFAQDAGGYTNLIALVSQAHLGVDPSDDPHLKLADFEDRTTGLLCLTAGADGALARLLADGQNVDAYAEALVRLFPGRLYIELSRCGDAIEQRAEAGLLRLAAARDLPIVATNPVKFLEARVHLAHDALLCIADSAYVEAEDRRKSNPEHRLKSADEMRRAFADLPEAIANTLVIAQRCAVAAPARKPILPRMAEGGASEDPALVAAAEAGLDKRLAARGITGEAALPYRERLAFELGVINAMGFPGYFLIVADFIGWAKAQGIPVGPGRGSGAGSVVAWALTITDLDPLEHGLLFERFLNPDRVSMPDFDIDFCETRRGEVIRYVQQRYGDAQVAQIITFGKMKARAVLKDVGRVLQMPYGQTDRLSKLVPNHPTDPWTLARTLGIGKDKDGKRYPGVPEFIAERDRDPKVKRLIEIALQLEGLPRHSSTHAAGVVIGDRPLSQLVPLYRDPRSDMAVTQFEMKAVEKAGLVKFDFLGLKTLSVLDRAAKLLKNRGVEVDWLDLPLDDPAVYALLARADTVGVFQFESEGMRRALGQVRPDCFADIVALGALYRPGPMDNIPSFANRKHKREAVALLHPMMEPILRETYGIIVYQEQVMQIARTLAGYSLGEADLLRRAMGKKIHAEMVAQKERFAEGAATNGIEKATASAIFDLVLKFANYGFNKSHAAAYALVSFQTAWLKAHHPVEFFAASMAYDITNTDRLAAFTDDARRCGVKLLPPCINASQADFSVEDGCVRYALAALKNVGEKAMEVVVAGRGAGYSGLPAFSKSVDPRLLNKRQLESLIAAGCFDGIAANRAGVHLLAEAILGTAQSAQAARESAQTALFGEATGFVDDGGLAMLVPASASWTLAETMAQEKEAFGFYFSGHPVEAWRPVLDANGALSFAEVAALPAPAGGGRRGVVMAGLIEEVRWRTPQTGRGNRYLLVTLSDRSGQYVASCFEEDTQARIEAIGGEAAAVLVQAELQWREGEDVPRITMRGITMLAEMAKRTRSRLVVALESADDAAQLAALVAAVRGKGRGELVATVPTAAGVARVRLGGDYLVDVETLSRLSRAFGAERVVSQALDPPRLALVG</sequence>
<dbReference type="InterPro" id="IPR029460">
    <property type="entry name" value="DNAPol_HHH"/>
</dbReference>
<dbReference type="NCBIfam" id="NF004226">
    <property type="entry name" value="PRK05673.1"/>
    <property type="match status" value="1"/>
</dbReference>
<evidence type="ECO:0000256" key="2">
    <source>
        <dbReference type="ARBA" id="ARBA00009496"/>
    </source>
</evidence>
<organism evidence="14 15">
    <name type="scientific">Sandarakinorhabdus fusca</name>
    <dbReference type="NCBI Taxonomy" id="1439888"/>
    <lineage>
        <taxon>Bacteria</taxon>
        <taxon>Pseudomonadati</taxon>
        <taxon>Pseudomonadota</taxon>
        <taxon>Alphaproteobacteria</taxon>
        <taxon>Sphingomonadales</taxon>
        <taxon>Sphingosinicellaceae</taxon>
        <taxon>Sandarakinorhabdus</taxon>
    </lineage>
</organism>
<dbReference type="Gene3D" id="1.10.10.1600">
    <property type="entry name" value="Bacterial DNA polymerase III alpha subunit, thumb domain"/>
    <property type="match status" value="1"/>
</dbReference>
<dbReference type="Proteomes" id="UP000481327">
    <property type="component" value="Unassembled WGS sequence"/>
</dbReference>
<dbReference type="PANTHER" id="PTHR32294:SF0">
    <property type="entry name" value="DNA POLYMERASE III SUBUNIT ALPHA"/>
    <property type="match status" value="1"/>
</dbReference>
<dbReference type="RefSeq" id="WP_152577829.1">
    <property type="nucleotide sequence ID" value="NZ_JAATJI010000002.1"/>
</dbReference>
<evidence type="ECO:0000256" key="1">
    <source>
        <dbReference type="ARBA" id="ARBA00004496"/>
    </source>
</evidence>
<dbReference type="EMBL" id="WIOL01000003">
    <property type="protein sequence ID" value="MQT17353.1"/>
    <property type="molecule type" value="Genomic_DNA"/>
</dbReference>
<dbReference type="InterPro" id="IPR049821">
    <property type="entry name" value="PolIIIA_DnaE1_PHP"/>
</dbReference>
<keyword evidence="7 14" id="KW-0548">Nucleotidyltransferase</keyword>
<dbReference type="InterPro" id="IPR004805">
    <property type="entry name" value="DnaE2/DnaE/PolC"/>
</dbReference>
<dbReference type="Pfam" id="PF02811">
    <property type="entry name" value="PHP"/>
    <property type="match status" value="1"/>
</dbReference>
<dbReference type="Pfam" id="PF14579">
    <property type="entry name" value="HHH_6"/>
    <property type="match status" value="1"/>
</dbReference>
<keyword evidence="6 14" id="KW-0808">Transferase</keyword>
<dbReference type="EC" id="2.7.7.7" evidence="3"/>
<evidence type="ECO:0000313" key="15">
    <source>
        <dbReference type="Proteomes" id="UP000481327"/>
    </source>
</evidence>
<evidence type="ECO:0000256" key="6">
    <source>
        <dbReference type="ARBA" id="ARBA00022679"/>
    </source>
</evidence>
<dbReference type="InterPro" id="IPR040982">
    <property type="entry name" value="DNA_pol3_finger"/>
</dbReference>
<name>A0A7C9GPZ6_9SPHN</name>